<evidence type="ECO:0000313" key="1">
    <source>
        <dbReference type="EMBL" id="CDH47687.1"/>
    </source>
</evidence>
<reference evidence="1 2" key="1">
    <citation type="journal article" date="2014" name="ISME J.">
        <title>Candidatus Competibacter-lineage genomes retrieved from metagenomes reveal functional metabolic diversity.</title>
        <authorList>
            <person name="McIlroy S.J."/>
            <person name="Albertsen M."/>
            <person name="Andresen E.K."/>
            <person name="Saunders A.M."/>
            <person name="Kristiansen R."/>
            <person name="Stokholm-Bjerregaard M."/>
            <person name="Nielsen K.L."/>
            <person name="Nielsen P.H."/>
        </authorList>
    </citation>
    <scope>NUCLEOTIDE SEQUENCE [LARGE SCALE GENOMIC DNA]</scope>
    <source>
        <strain evidence="1 2">Run_B_J11</strain>
    </source>
</reference>
<organism evidence="1 2">
    <name type="scientific">Candidatus Contendobacter odensis Run_B_J11</name>
    <dbReference type="NCBI Taxonomy" id="1400861"/>
    <lineage>
        <taxon>Bacteria</taxon>
        <taxon>Pseudomonadati</taxon>
        <taxon>Pseudomonadota</taxon>
        <taxon>Gammaproteobacteria</taxon>
        <taxon>Candidatus Competibacteraceae</taxon>
        <taxon>Candidatus Contendibacter</taxon>
    </lineage>
</organism>
<proteinExistence type="predicted"/>
<dbReference type="Proteomes" id="UP000019184">
    <property type="component" value="Unassembled WGS sequence"/>
</dbReference>
<dbReference type="AlphaFoldDB" id="A0A7U7GG84"/>
<accession>A0A7U7GG84</accession>
<sequence>MRWRGYCRRLGDSRNPITSPLGSHSLSWVAYRRDSGAIIAPFIRFTFSHRFPLTLARFSLIGEIPAAAFQEFFVP</sequence>
<protein>
    <submittedName>
        <fullName evidence="1">Uncharacterized protein</fullName>
    </submittedName>
</protein>
<dbReference type="EMBL" id="CBTK010000309">
    <property type="protein sequence ID" value="CDH47687.1"/>
    <property type="molecule type" value="Genomic_DNA"/>
</dbReference>
<gene>
    <name evidence="1" type="ORF">BN874_90003</name>
</gene>
<evidence type="ECO:0000313" key="2">
    <source>
        <dbReference type="Proteomes" id="UP000019184"/>
    </source>
</evidence>
<keyword evidence="2" id="KW-1185">Reference proteome</keyword>
<comment type="caution">
    <text evidence="1">The sequence shown here is derived from an EMBL/GenBank/DDBJ whole genome shotgun (WGS) entry which is preliminary data.</text>
</comment>
<name>A0A7U7GG84_9GAMM</name>